<name>A0ABD5RTY7_9EURY</name>
<dbReference type="InterPro" id="IPR027417">
    <property type="entry name" value="P-loop_NTPase"/>
</dbReference>
<reference evidence="5 6" key="1">
    <citation type="journal article" date="2019" name="Int. J. Syst. Evol. Microbiol.">
        <title>The Global Catalogue of Microorganisms (GCM) 10K type strain sequencing project: providing services to taxonomists for standard genome sequencing and annotation.</title>
        <authorList>
            <consortium name="The Broad Institute Genomics Platform"/>
            <consortium name="The Broad Institute Genome Sequencing Center for Infectious Disease"/>
            <person name="Wu L."/>
            <person name="Ma J."/>
        </authorList>
    </citation>
    <scope>NUCLEOTIDE SEQUENCE [LARGE SCALE GENOMIC DNA]</scope>
    <source>
        <strain evidence="5 6">CGMCC 1.12543</strain>
    </source>
</reference>
<dbReference type="InterPro" id="IPR032823">
    <property type="entry name" value="BCA_ABC_TP_C"/>
</dbReference>
<dbReference type="InterPro" id="IPR003439">
    <property type="entry name" value="ABC_transporter-like_ATP-bd"/>
</dbReference>
<evidence type="ECO:0000256" key="3">
    <source>
        <dbReference type="ARBA" id="ARBA00022840"/>
    </source>
</evidence>
<dbReference type="Proteomes" id="UP001596099">
    <property type="component" value="Unassembled WGS sequence"/>
</dbReference>
<gene>
    <name evidence="5" type="ORF">ACFPYI_19905</name>
</gene>
<comment type="caution">
    <text evidence="5">The sequence shown here is derived from an EMBL/GenBank/DDBJ whole genome shotgun (WGS) entry which is preliminary data.</text>
</comment>
<evidence type="ECO:0000313" key="6">
    <source>
        <dbReference type="Proteomes" id="UP001596099"/>
    </source>
</evidence>
<proteinExistence type="predicted"/>
<dbReference type="InterPro" id="IPR003593">
    <property type="entry name" value="AAA+_ATPase"/>
</dbReference>
<dbReference type="GO" id="GO:0005524">
    <property type="term" value="F:ATP binding"/>
    <property type="evidence" value="ECO:0007669"/>
    <property type="project" value="UniProtKB-KW"/>
</dbReference>
<feature type="domain" description="ABC transporter" evidence="4">
    <location>
        <begin position="2"/>
        <end position="238"/>
    </location>
</feature>
<organism evidence="5 6">
    <name type="scientific">Halomarina salina</name>
    <dbReference type="NCBI Taxonomy" id="1872699"/>
    <lineage>
        <taxon>Archaea</taxon>
        <taxon>Methanobacteriati</taxon>
        <taxon>Methanobacteriota</taxon>
        <taxon>Stenosarchaea group</taxon>
        <taxon>Halobacteria</taxon>
        <taxon>Halobacteriales</taxon>
        <taxon>Natronomonadaceae</taxon>
        <taxon>Halomarina</taxon>
    </lineage>
</organism>
<dbReference type="Pfam" id="PF00005">
    <property type="entry name" value="ABC_tran"/>
    <property type="match status" value="1"/>
</dbReference>
<dbReference type="CDD" id="cd03219">
    <property type="entry name" value="ABC_Mj1267_LivG_branched"/>
    <property type="match status" value="1"/>
</dbReference>
<dbReference type="EMBL" id="JBHSQH010000002">
    <property type="protein sequence ID" value="MFC5973600.1"/>
    <property type="molecule type" value="Genomic_DNA"/>
</dbReference>
<dbReference type="RefSeq" id="WP_247420657.1">
    <property type="nucleotide sequence ID" value="NZ_JALLGW010000003.1"/>
</dbReference>
<dbReference type="InterPro" id="IPR051120">
    <property type="entry name" value="ABC_AA/LPS_Transport"/>
</dbReference>
<dbReference type="SUPFAM" id="SSF52540">
    <property type="entry name" value="P-loop containing nucleoside triphosphate hydrolases"/>
    <property type="match status" value="1"/>
</dbReference>
<evidence type="ECO:0000313" key="5">
    <source>
        <dbReference type="EMBL" id="MFC5973600.1"/>
    </source>
</evidence>
<evidence type="ECO:0000259" key="4">
    <source>
        <dbReference type="PROSITE" id="PS50893"/>
    </source>
</evidence>
<sequence length="243" mass="26155">MLTVSNVTKRFGGLTAVDSVDFTIDDREVVGLIGPNGAGKTTLFNTIAGVYPADEGSITFDGTELVGRKPHQVARLGIARTFQTARTFNESTVLDNVLTGAVFGKDDAASLDEEREAAWEYLEFIGLEDQAHNLASELTLADRKQLELAKGLASKPRLILVDEIGSGLTPSEIQDLSRTLQRVRSELGVSVFWIEHVMDAIMSATDRIIVLNQGAKIADATPAEVRQDPHVAEAYLGGVEASS</sequence>
<dbReference type="Gene3D" id="3.40.50.300">
    <property type="entry name" value="P-loop containing nucleotide triphosphate hydrolases"/>
    <property type="match status" value="1"/>
</dbReference>
<dbReference type="Pfam" id="PF12399">
    <property type="entry name" value="BCA_ABC_TP_C"/>
    <property type="match status" value="1"/>
</dbReference>
<keyword evidence="2" id="KW-0547">Nucleotide-binding</keyword>
<keyword evidence="6" id="KW-1185">Reference proteome</keyword>
<evidence type="ECO:0000256" key="1">
    <source>
        <dbReference type="ARBA" id="ARBA00022448"/>
    </source>
</evidence>
<protein>
    <submittedName>
        <fullName evidence="5">ABC transporter ATP-binding protein</fullName>
    </submittedName>
</protein>
<dbReference type="AlphaFoldDB" id="A0ABD5RTY7"/>
<dbReference type="PROSITE" id="PS50893">
    <property type="entry name" value="ABC_TRANSPORTER_2"/>
    <property type="match status" value="1"/>
</dbReference>
<dbReference type="PANTHER" id="PTHR45772">
    <property type="entry name" value="CONSERVED COMPONENT OF ABC TRANSPORTER FOR NATURAL AMINO ACIDS-RELATED"/>
    <property type="match status" value="1"/>
</dbReference>
<evidence type="ECO:0000256" key="2">
    <source>
        <dbReference type="ARBA" id="ARBA00022741"/>
    </source>
</evidence>
<accession>A0ABD5RTY7</accession>
<dbReference type="PANTHER" id="PTHR45772:SF8">
    <property type="entry name" value="HIGH-AFFINITY BRANCHED-CHAIN AMINO ACID TRANSPORT ATP-BINDING PROTEIN"/>
    <property type="match status" value="1"/>
</dbReference>
<keyword evidence="3 5" id="KW-0067">ATP-binding</keyword>
<keyword evidence="1" id="KW-0813">Transport</keyword>
<dbReference type="SMART" id="SM00382">
    <property type="entry name" value="AAA"/>
    <property type="match status" value="1"/>
</dbReference>